<evidence type="ECO:0000256" key="3">
    <source>
        <dbReference type="RuleBase" id="RU000363"/>
    </source>
</evidence>
<dbReference type="InterPro" id="IPR002347">
    <property type="entry name" value="SDR_fam"/>
</dbReference>
<protein>
    <submittedName>
        <fullName evidence="5">SDR family oxidoreductase</fullName>
    </submittedName>
</protein>
<comment type="similarity">
    <text evidence="1 3">Belongs to the short-chain dehydrogenases/reductases (SDR) family.</text>
</comment>
<evidence type="ECO:0000256" key="2">
    <source>
        <dbReference type="ARBA" id="ARBA00023002"/>
    </source>
</evidence>
<dbReference type="Pfam" id="PF00106">
    <property type="entry name" value="adh_short"/>
    <property type="match status" value="1"/>
</dbReference>
<dbReference type="PROSITE" id="PS00061">
    <property type="entry name" value="ADH_SHORT"/>
    <property type="match status" value="1"/>
</dbReference>
<dbReference type="InterPro" id="IPR036291">
    <property type="entry name" value="NAD(P)-bd_dom_sf"/>
</dbReference>
<accession>A0ABV8RY52</accession>
<evidence type="ECO:0000313" key="5">
    <source>
        <dbReference type="EMBL" id="MFC4298067.1"/>
    </source>
</evidence>
<keyword evidence="2" id="KW-0560">Oxidoreductase</keyword>
<evidence type="ECO:0000313" key="6">
    <source>
        <dbReference type="Proteomes" id="UP001595756"/>
    </source>
</evidence>
<dbReference type="PANTHER" id="PTHR44196">
    <property type="entry name" value="DEHYDROGENASE/REDUCTASE SDR FAMILY MEMBER 7B"/>
    <property type="match status" value="1"/>
</dbReference>
<feature type="compositionally biased region" description="Low complexity" evidence="4">
    <location>
        <begin position="8"/>
        <end position="20"/>
    </location>
</feature>
<reference evidence="6" key="1">
    <citation type="journal article" date="2019" name="Int. J. Syst. Evol. Microbiol.">
        <title>The Global Catalogue of Microorganisms (GCM) 10K type strain sequencing project: providing services to taxonomists for standard genome sequencing and annotation.</title>
        <authorList>
            <consortium name="The Broad Institute Genomics Platform"/>
            <consortium name="The Broad Institute Genome Sequencing Center for Infectious Disease"/>
            <person name="Wu L."/>
            <person name="Ma J."/>
        </authorList>
    </citation>
    <scope>NUCLEOTIDE SEQUENCE [LARGE SCALE GENOMIC DNA]</scope>
    <source>
        <strain evidence="6">CGMCC 1.19029</strain>
    </source>
</reference>
<dbReference type="NCBIfam" id="NF005437">
    <property type="entry name" value="PRK07024.1"/>
    <property type="match status" value="1"/>
</dbReference>
<evidence type="ECO:0000256" key="4">
    <source>
        <dbReference type="SAM" id="MobiDB-lite"/>
    </source>
</evidence>
<dbReference type="InterPro" id="IPR020904">
    <property type="entry name" value="Sc_DH/Rdtase_CS"/>
</dbReference>
<dbReference type="PANTHER" id="PTHR44196:SF1">
    <property type="entry name" value="DEHYDROGENASE_REDUCTASE SDR FAMILY MEMBER 7B"/>
    <property type="match status" value="1"/>
</dbReference>
<comment type="caution">
    <text evidence="5">The sequence shown here is derived from an EMBL/GenBank/DDBJ whole genome shotgun (WGS) entry which is preliminary data.</text>
</comment>
<dbReference type="EMBL" id="JBHSDY010000005">
    <property type="protein sequence ID" value="MFC4298067.1"/>
    <property type="molecule type" value="Genomic_DNA"/>
</dbReference>
<dbReference type="Gene3D" id="3.40.50.720">
    <property type="entry name" value="NAD(P)-binding Rossmann-like Domain"/>
    <property type="match status" value="1"/>
</dbReference>
<organism evidence="5 6">
    <name type="scientific">Castellaniella hirudinis</name>
    <dbReference type="NCBI Taxonomy" id="1144617"/>
    <lineage>
        <taxon>Bacteria</taxon>
        <taxon>Pseudomonadati</taxon>
        <taxon>Pseudomonadota</taxon>
        <taxon>Betaproteobacteria</taxon>
        <taxon>Burkholderiales</taxon>
        <taxon>Alcaligenaceae</taxon>
        <taxon>Castellaniella</taxon>
    </lineage>
</organism>
<gene>
    <name evidence="5" type="ORF">ACFO0J_08440</name>
</gene>
<dbReference type="PRINTS" id="PR00081">
    <property type="entry name" value="GDHRDH"/>
</dbReference>
<name>A0ABV8RY52_9BURK</name>
<feature type="region of interest" description="Disordered" evidence="4">
    <location>
        <begin position="1"/>
        <end position="20"/>
    </location>
</feature>
<sequence>MPGDRFGATRPAAPASGAAPLSGHPERVFITGAGSGIGAALARRYAARGAVLGLAGRRRDALQAVCDSLPGQGHRIYALDVRDRVALHVAAADFLAHGPVDRVIASAGISAGTLTDAPEDHAVFQTIFDTNVLAMVTTFEPFIASMRARGQGTLVGIGSVAGVRGLPGAGAYSASKAAVRAYCESLRVELRGSGVRVVTVAPGFIATPMTARNPYRMPFLMPVDRFAEQAVRAIDAGASYRVIPWPMAWVARLLRLVPDALYDRVAARRKRKPRMGEHS</sequence>
<dbReference type="SUPFAM" id="SSF51735">
    <property type="entry name" value="NAD(P)-binding Rossmann-fold domains"/>
    <property type="match status" value="1"/>
</dbReference>
<keyword evidence="6" id="KW-1185">Reference proteome</keyword>
<dbReference type="PRINTS" id="PR00080">
    <property type="entry name" value="SDRFAMILY"/>
</dbReference>
<evidence type="ECO:0000256" key="1">
    <source>
        <dbReference type="ARBA" id="ARBA00006484"/>
    </source>
</evidence>
<dbReference type="RefSeq" id="WP_376812631.1">
    <property type="nucleotide sequence ID" value="NZ_JBHSDY010000005.1"/>
</dbReference>
<dbReference type="Proteomes" id="UP001595756">
    <property type="component" value="Unassembled WGS sequence"/>
</dbReference>
<proteinExistence type="inferred from homology"/>